<comment type="caution">
    <text evidence="1">The sequence shown here is derived from an EMBL/GenBank/DDBJ whole genome shotgun (WGS) entry which is preliminary data.</text>
</comment>
<organism evidence="1 2">
    <name type="scientific">Holotrichia oblita</name>
    <name type="common">Chafer beetle</name>
    <dbReference type="NCBI Taxonomy" id="644536"/>
    <lineage>
        <taxon>Eukaryota</taxon>
        <taxon>Metazoa</taxon>
        <taxon>Ecdysozoa</taxon>
        <taxon>Arthropoda</taxon>
        <taxon>Hexapoda</taxon>
        <taxon>Insecta</taxon>
        <taxon>Pterygota</taxon>
        <taxon>Neoptera</taxon>
        <taxon>Endopterygota</taxon>
        <taxon>Coleoptera</taxon>
        <taxon>Polyphaga</taxon>
        <taxon>Scarabaeiformia</taxon>
        <taxon>Scarabaeidae</taxon>
        <taxon>Melolonthinae</taxon>
        <taxon>Holotrichia</taxon>
    </lineage>
</organism>
<evidence type="ECO:0000313" key="1">
    <source>
        <dbReference type="EMBL" id="KAI4461173.1"/>
    </source>
</evidence>
<dbReference type="EMBL" id="CM043019">
    <property type="protein sequence ID" value="KAI4461173.1"/>
    <property type="molecule type" value="Genomic_DNA"/>
</dbReference>
<accession>A0ACB9T2X9</accession>
<name>A0ACB9T2X9_HOLOL</name>
<keyword evidence="2" id="KW-1185">Reference proteome</keyword>
<dbReference type="Proteomes" id="UP001056778">
    <property type="component" value="Chromosome 5"/>
</dbReference>
<proteinExistence type="predicted"/>
<gene>
    <name evidence="1" type="ORF">MML48_5g00019932</name>
</gene>
<protein>
    <submittedName>
        <fullName evidence="1">Uncharacterized protein</fullName>
    </submittedName>
</protein>
<reference evidence="1" key="1">
    <citation type="submission" date="2022-04" db="EMBL/GenBank/DDBJ databases">
        <title>Chromosome-scale genome assembly of Holotrichia oblita Faldermann.</title>
        <authorList>
            <person name="Rongchong L."/>
        </authorList>
    </citation>
    <scope>NUCLEOTIDE SEQUENCE</scope>
    <source>
        <strain evidence="1">81SQS9</strain>
    </source>
</reference>
<sequence>MYAPRWSSQLPESYLPSANTGGREKIKYRDHLTAEDEMKYNLVPEVGRWSVETGSDNEFCHKNSPNPLPNPDVTPDTCLPPLQTDQYMVRTHYEPQYIANLQSSKNDYMNKHIPSRDNVNYQEYSERISDNDEKHHDKYHFPYTAEEDHVSNHGNYLHSSSRMMSPVSNDINNPVGLDYHHGSTMGSRVGSRMGSVLGSLHGSVCGSVRGTPSPLMPPVSMMHTGGHHVETAQ</sequence>
<evidence type="ECO:0000313" key="2">
    <source>
        <dbReference type="Proteomes" id="UP001056778"/>
    </source>
</evidence>